<protein>
    <recommendedName>
        <fullName evidence="3">MULE transposase domain-containing protein</fullName>
    </recommendedName>
</protein>
<evidence type="ECO:0008006" key="3">
    <source>
        <dbReference type="Google" id="ProtNLM"/>
    </source>
</evidence>
<proteinExistence type="predicted"/>
<dbReference type="Proteomes" id="UP000242254">
    <property type="component" value="Unassembled WGS sequence"/>
</dbReference>
<reference evidence="1 2" key="1">
    <citation type="journal article" date="2016" name="Proc. Natl. Acad. Sci. U.S.A.">
        <title>Lipid metabolic changes in an early divergent fungus govern the establishment of a mutualistic symbiosis with endobacteria.</title>
        <authorList>
            <person name="Lastovetsky O.A."/>
            <person name="Gaspar M.L."/>
            <person name="Mondo S.J."/>
            <person name="LaButti K.M."/>
            <person name="Sandor L."/>
            <person name="Grigoriev I.V."/>
            <person name="Henry S.A."/>
            <person name="Pawlowska T.E."/>
        </authorList>
    </citation>
    <scope>NUCLEOTIDE SEQUENCE [LARGE SCALE GENOMIC DNA]</scope>
    <source>
        <strain evidence="1 2">ATCC 52813</strain>
    </source>
</reference>
<gene>
    <name evidence="1" type="ORF">RHIMIDRAFT_270276</name>
</gene>
<evidence type="ECO:0000313" key="2">
    <source>
        <dbReference type="Proteomes" id="UP000242254"/>
    </source>
</evidence>
<sequence length="83" mass="9446">MSLTWFFFAESKAIVEAHSMPECIIIDATYKTNSHGLTLLSIVGTTNTTGDIRDALTTYHTTGVWMEHEKTENYLWILCFLTL</sequence>
<dbReference type="AlphaFoldDB" id="A0A2G4SGX0"/>
<name>A0A2G4SGX0_RHIZD</name>
<evidence type="ECO:0000313" key="1">
    <source>
        <dbReference type="EMBL" id="PHZ08018.1"/>
    </source>
</evidence>
<dbReference type="GeneID" id="35443170"/>
<organism evidence="1 2">
    <name type="scientific">Rhizopus microsporus ATCC 52813</name>
    <dbReference type="NCBI Taxonomy" id="1340429"/>
    <lineage>
        <taxon>Eukaryota</taxon>
        <taxon>Fungi</taxon>
        <taxon>Fungi incertae sedis</taxon>
        <taxon>Mucoromycota</taxon>
        <taxon>Mucoromycotina</taxon>
        <taxon>Mucoromycetes</taxon>
        <taxon>Mucorales</taxon>
        <taxon>Mucorineae</taxon>
        <taxon>Rhizopodaceae</taxon>
        <taxon>Rhizopus</taxon>
    </lineage>
</organism>
<dbReference type="RefSeq" id="XP_023461726.1">
    <property type="nucleotide sequence ID" value="XM_023612181.1"/>
</dbReference>
<keyword evidence="2" id="KW-1185">Reference proteome</keyword>
<dbReference type="EMBL" id="KZ303868">
    <property type="protein sequence ID" value="PHZ08018.1"/>
    <property type="molecule type" value="Genomic_DNA"/>
</dbReference>
<accession>A0A2G4SGX0</accession>